<keyword evidence="2" id="KW-0378">Hydrolase</keyword>
<name>A0ABS7EF48_9GAMM</name>
<dbReference type="EMBL" id="JAHZSS010000003">
    <property type="protein sequence ID" value="MBW8190312.1"/>
    <property type="molecule type" value="Genomic_DNA"/>
</dbReference>
<dbReference type="RefSeq" id="WP_220102986.1">
    <property type="nucleotide sequence ID" value="NZ_JAHZSS010000003.1"/>
</dbReference>
<dbReference type="Pfam" id="PF00271">
    <property type="entry name" value="Helicase_C"/>
    <property type="match status" value="1"/>
</dbReference>
<dbReference type="InterPro" id="IPR001650">
    <property type="entry name" value="Helicase_C-like"/>
</dbReference>
<dbReference type="Gene3D" id="3.40.50.300">
    <property type="entry name" value="P-loop containing nucleotide triphosphate hydrolases"/>
    <property type="match status" value="1"/>
</dbReference>
<dbReference type="SUPFAM" id="SSF52540">
    <property type="entry name" value="P-loop containing nucleoside triphosphate hydrolases"/>
    <property type="match status" value="2"/>
</dbReference>
<comment type="caution">
    <text evidence="2">The sequence shown here is derived from an EMBL/GenBank/DDBJ whole genome shotgun (WGS) entry which is preliminary data.</text>
</comment>
<organism evidence="2 3">
    <name type="scientific">Neiella holothuriorum</name>
    <dbReference type="NCBI Taxonomy" id="2870530"/>
    <lineage>
        <taxon>Bacteria</taxon>
        <taxon>Pseudomonadati</taxon>
        <taxon>Pseudomonadota</taxon>
        <taxon>Gammaproteobacteria</taxon>
        <taxon>Alteromonadales</taxon>
        <taxon>Echinimonadaceae</taxon>
        <taxon>Neiella</taxon>
    </lineage>
</organism>
<proteinExistence type="predicted"/>
<evidence type="ECO:0000313" key="2">
    <source>
        <dbReference type="EMBL" id="MBW8190312.1"/>
    </source>
</evidence>
<accession>A0ABS7EF48</accession>
<sequence length="1036" mass="116187">MNYQKERDGFIDFVHANLVNTYEQGLSSNPLKAFHIGLLGPLEGESKSSTHKTRNSVASITAPSSAGFSFFVTGDDIQLSVVYGASYFTKDSSGKPLEGSFEWQKQTLSSDDYYLDISPPSKEELTQVVTEVFPNNRAKLYQTWRPYKEGFLVTLTLANQQSVGWAEKDNEKRAEATLFDVELNCTVLSGRLESYPQKDFALLSGEERELELRYKDVKTYAVGHAVAVDWSNEDGHFVLKVNFMPRVEVPSVTANTAGEETKHLNFNFLSTCHKNNDVISLLFSFAEEYKEWIINQAQLKSTMSTQEQVVAENIIARAKEAHTRIQDGITFLSQNKALRLAFAVMNSAMLKQMTATEQDPDLREYNWRPFQLAFVLMTMKSAVDEGDLNRDLVDLIWFPTGGGKTEAYLGVMALVFVYRRLVYPESQDSTVAIMRYTLTLLTGQQFARAAKVICALELIRRKSHSWLGTTPFTLGLWVGGSTTPNSFHQAQQELANQNYEKLGLASCPWCNAKFTEKNYLADERHFEFCCSNDSCEFGGSDNPTLPCLTVDESLYQRPPTLLLATVDKFAMLAWESRAEVFFGANGKRPPELIIQDELHLISGALGSMVGLYEVGIEAALIKRGIYPKYIASTATIRNAQEQVKQLYGKDSAVFPPSGLKHDDSFFARTVPTTEKPGRIYVGYMAYGKSKRDALEPLSSLLAVAPEIHFADKPEFKDAWWTQLVYHGSLKGVSASDASFKGPINRSIQQKLFEFSQTLPSLESSKAELNRYLNVKSLTSVQGAERNNQTFAQLDLSCDEADSVDIALATNMVSVGLDVERLAVMIINGQPLTTSEYIQASSRVGRGDIPGVVFVNYYKSQTSSLSHYENFRPYHESFYRYVEPTSLTPFTYQSLKKALHAAVIIAIRMSGIGFSSNASADSFNSSSPSIMAVIQIMKRRIRSAITGPFDSEHQHQEQESKLNTTLDMLDSLIDEWDLYVKNAKESRRQLQFHSRDRAAESLIKTHDVKRTALWDTQTSMRNVEDSCLVKAVRGLKQ</sequence>
<evidence type="ECO:0000259" key="1">
    <source>
        <dbReference type="PROSITE" id="PS51194"/>
    </source>
</evidence>
<dbReference type="PROSITE" id="PS51194">
    <property type="entry name" value="HELICASE_CTER"/>
    <property type="match status" value="1"/>
</dbReference>
<keyword evidence="2" id="KW-0347">Helicase</keyword>
<evidence type="ECO:0000313" key="3">
    <source>
        <dbReference type="Proteomes" id="UP001166251"/>
    </source>
</evidence>
<dbReference type="GO" id="GO:0004386">
    <property type="term" value="F:helicase activity"/>
    <property type="evidence" value="ECO:0007669"/>
    <property type="project" value="UniProtKB-KW"/>
</dbReference>
<dbReference type="InterPro" id="IPR027417">
    <property type="entry name" value="P-loop_NTPase"/>
</dbReference>
<gene>
    <name evidence="2" type="ORF">K0504_04615</name>
</gene>
<protein>
    <submittedName>
        <fullName evidence="2">DEAD/DEAH box helicase</fullName>
    </submittedName>
</protein>
<keyword evidence="2" id="KW-0547">Nucleotide-binding</keyword>
<reference evidence="2" key="1">
    <citation type="submission" date="2021-07" db="EMBL/GenBank/DDBJ databases">
        <title>Neiella marina sp. nov., isolated from the intestinal content of sea cucumber Apostichopus japonicus.</title>
        <authorList>
            <person name="Bai X."/>
        </authorList>
    </citation>
    <scope>NUCLEOTIDE SEQUENCE</scope>
    <source>
        <strain evidence="2">126</strain>
    </source>
</reference>
<keyword evidence="3" id="KW-1185">Reference proteome</keyword>
<keyword evidence="2" id="KW-0067">ATP-binding</keyword>
<dbReference type="CDD" id="cd18785">
    <property type="entry name" value="SF2_C"/>
    <property type="match status" value="1"/>
</dbReference>
<dbReference type="Proteomes" id="UP001166251">
    <property type="component" value="Unassembled WGS sequence"/>
</dbReference>
<feature type="domain" description="Helicase C-terminal" evidence="1">
    <location>
        <begin position="742"/>
        <end position="885"/>
    </location>
</feature>